<name>A0A1A8XXX7_9RHOO</name>
<keyword evidence="2" id="KW-1185">Reference proteome</keyword>
<evidence type="ECO:0000313" key="2">
    <source>
        <dbReference type="Proteomes" id="UP000199600"/>
    </source>
</evidence>
<accession>A0A1A8XXX7</accession>
<reference evidence="1 2" key="1">
    <citation type="submission" date="2016-06" db="EMBL/GenBank/DDBJ databases">
        <authorList>
            <person name="Kjaerup R.B."/>
            <person name="Dalgaard T.S."/>
            <person name="Juul-Madsen H.R."/>
        </authorList>
    </citation>
    <scope>NUCLEOTIDE SEQUENCE [LARGE SCALE GENOMIC DNA]</scope>
    <source>
        <strain evidence="1">2</strain>
    </source>
</reference>
<dbReference type="Proteomes" id="UP000199600">
    <property type="component" value="Unassembled WGS sequence"/>
</dbReference>
<evidence type="ECO:0000313" key="1">
    <source>
        <dbReference type="EMBL" id="SBT09512.1"/>
    </source>
</evidence>
<protein>
    <submittedName>
        <fullName evidence="1">Uncharacterized protein</fullName>
    </submittedName>
</protein>
<proteinExistence type="predicted"/>
<gene>
    <name evidence="1" type="ORF">PROAA_3260004</name>
</gene>
<dbReference type="EMBL" id="FLQY01000253">
    <property type="protein sequence ID" value="SBT09512.1"/>
    <property type="molecule type" value="Genomic_DNA"/>
</dbReference>
<sequence>MLCGFQKRNRKNMGLRGGVREVDLLWLPGSVCGLFRNPFDAALRSQVLRRPLSQPMLRLVGLWQEFQQASIAVKRLGENERKRVSVQAHMNAVNVMP</sequence>
<dbReference type="AlphaFoldDB" id="A0A1A8XXX7"/>
<organism evidence="1 2">
    <name type="scientific">Candidatus Propionivibrio aalborgensis</name>
    <dbReference type="NCBI Taxonomy" id="1860101"/>
    <lineage>
        <taxon>Bacteria</taxon>
        <taxon>Pseudomonadati</taxon>
        <taxon>Pseudomonadota</taxon>
        <taxon>Betaproteobacteria</taxon>
        <taxon>Rhodocyclales</taxon>
        <taxon>Rhodocyclaceae</taxon>
        <taxon>Propionivibrio</taxon>
    </lineage>
</organism>